<dbReference type="Proteomes" id="UP000284322">
    <property type="component" value="Unassembled WGS sequence"/>
</dbReference>
<evidence type="ECO:0000313" key="3">
    <source>
        <dbReference type="Proteomes" id="UP000284322"/>
    </source>
</evidence>
<keyword evidence="1" id="KW-0472">Membrane</keyword>
<reference evidence="2 3" key="1">
    <citation type="submission" date="2018-09" db="EMBL/GenBank/DDBJ databases">
        <title>Altererythrobacter sp.Ery1 and Ery12, the genome sequencing of novel strains in genus Alterythrobacter.</title>
        <authorList>
            <person name="Cheng H."/>
            <person name="Wu Y.-H."/>
            <person name="Fang C."/>
            <person name="Xu X.-W."/>
        </authorList>
    </citation>
    <scope>NUCLEOTIDE SEQUENCE [LARGE SCALE GENOMIC DNA]</scope>
    <source>
        <strain evidence="2 3">Ery12</strain>
    </source>
</reference>
<dbReference type="EMBL" id="RAHJ01000012">
    <property type="protein sequence ID" value="RJX69591.1"/>
    <property type="molecule type" value="Genomic_DNA"/>
</dbReference>
<evidence type="ECO:0000256" key="1">
    <source>
        <dbReference type="SAM" id="Phobius"/>
    </source>
</evidence>
<proteinExistence type="predicted"/>
<keyword evidence="3" id="KW-1185">Reference proteome</keyword>
<protein>
    <submittedName>
        <fullName evidence="2">Uncharacterized protein</fullName>
    </submittedName>
</protein>
<dbReference type="RefSeq" id="WP_120107204.1">
    <property type="nucleotide sequence ID" value="NZ_RAHJ01000012.1"/>
</dbReference>
<comment type="caution">
    <text evidence="2">The sequence shown here is derived from an EMBL/GenBank/DDBJ whole genome shotgun (WGS) entry which is preliminary data.</text>
</comment>
<feature type="transmembrane region" description="Helical" evidence="1">
    <location>
        <begin position="360"/>
        <end position="382"/>
    </location>
</feature>
<dbReference type="AlphaFoldDB" id="A0A419R4B3"/>
<name>A0A419R4B3_9SPHN</name>
<evidence type="ECO:0000313" key="2">
    <source>
        <dbReference type="EMBL" id="RJX69591.1"/>
    </source>
</evidence>
<feature type="transmembrane region" description="Helical" evidence="1">
    <location>
        <begin position="290"/>
        <end position="312"/>
    </location>
</feature>
<organism evidence="2 3">
    <name type="scientific">Tsuneonella suprasediminis</name>
    <dbReference type="NCBI Taxonomy" id="2306996"/>
    <lineage>
        <taxon>Bacteria</taxon>
        <taxon>Pseudomonadati</taxon>
        <taxon>Pseudomonadota</taxon>
        <taxon>Alphaproteobacteria</taxon>
        <taxon>Sphingomonadales</taxon>
        <taxon>Erythrobacteraceae</taxon>
        <taxon>Tsuneonella</taxon>
    </lineage>
</organism>
<dbReference type="OrthoDB" id="7553681at2"/>
<gene>
    <name evidence="2" type="ORF">D6858_03410</name>
</gene>
<keyword evidence="1" id="KW-0812">Transmembrane</keyword>
<accession>A0A419R4B3</accession>
<keyword evidence="1" id="KW-1133">Transmembrane helix</keyword>
<sequence length="395" mass="43871">MASVTFADLVEIYRATRFDGPDGGILTIANENMVSTLKAMEVDDVYNDAQIAIDGDAEPTVGAEVRISVGQPNASTMGLLVATFDDLFRSPRAFIAEPERYYVKDPGYAPGDQPVPDILLRYRAVLDVLPILKESASLFDDTQRQLAFLGKEKVLLPIQFTESDLRGDVVEKAERLTKLFTEELHIDEKRTILQTTLIEMVGSLRAETRFGFLIRNLERLADEVEKGYRLFISSFSYSKIRNDVETARLDFVGKIHKTIVDIQGQLLGIPVATIVVVSQLKKPVGCDVTFWTNLGVLVGAWVFVGMLAIAGLNQWKTLEVISNEIERQKARLNDDFASVANQFSDVFEDLDKRVRWHEGALIVIGIILGLGALATTIAFFMLTPSGSASCFAVWR</sequence>